<dbReference type="EMBL" id="EF144264">
    <property type="protein sequence ID" value="ABK92526.1"/>
    <property type="molecule type" value="mRNA"/>
</dbReference>
<dbReference type="AlphaFoldDB" id="A9P823"/>
<evidence type="ECO:0000313" key="2">
    <source>
        <dbReference type="EMBL" id="ABK92526.1"/>
    </source>
</evidence>
<name>A9P823_POPTR</name>
<protein>
    <submittedName>
        <fullName evidence="2">Uncharacterized protein</fullName>
    </submittedName>
</protein>
<accession>A9P823</accession>
<feature type="chain" id="PRO_5002741532" evidence="1">
    <location>
        <begin position="20"/>
        <end position="55"/>
    </location>
</feature>
<sequence>MSKEVWLLVEEMLFWLLACLQQQGYQVKQLLTVKKDAMPLMPLLELVKRITICQR</sequence>
<evidence type="ECO:0000256" key="1">
    <source>
        <dbReference type="SAM" id="SignalP"/>
    </source>
</evidence>
<feature type="signal peptide" evidence="1">
    <location>
        <begin position="1"/>
        <end position="19"/>
    </location>
</feature>
<keyword evidence="1" id="KW-0732">Signal</keyword>
<proteinExistence type="evidence at transcript level"/>
<organism evidence="2">
    <name type="scientific">Populus trichocarpa</name>
    <name type="common">Western balsam poplar</name>
    <name type="synonym">Populus balsamifera subsp. trichocarpa</name>
    <dbReference type="NCBI Taxonomy" id="3694"/>
    <lineage>
        <taxon>Eukaryota</taxon>
        <taxon>Viridiplantae</taxon>
        <taxon>Streptophyta</taxon>
        <taxon>Embryophyta</taxon>
        <taxon>Tracheophyta</taxon>
        <taxon>Spermatophyta</taxon>
        <taxon>Magnoliopsida</taxon>
        <taxon>eudicotyledons</taxon>
        <taxon>Gunneridae</taxon>
        <taxon>Pentapetalae</taxon>
        <taxon>rosids</taxon>
        <taxon>fabids</taxon>
        <taxon>Malpighiales</taxon>
        <taxon>Salicaceae</taxon>
        <taxon>Saliceae</taxon>
        <taxon>Populus</taxon>
    </lineage>
</organism>
<reference evidence="2" key="1">
    <citation type="journal article" date="2008" name="BMC Genomics">
        <title>Analysis of 4,664 high-quality sequence-finished poplar full-length cDNA clones and their utility for the discovery of genes responding to insect feeding.</title>
        <authorList>
            <person name="Ralph S.G."/>
            <person name="Chun H.J."/>
            <person name="Cooper D."/>
            <person name="Kirkpatrick R."/>
            <person name="Kolosova N."/>
            <person name="Gunter L."/>
            <person name="Tuskan G.A."/>
            <person name="Douglas C.J."/>
            <person name="Holt R.A."/>
            <person name="Jones S.J."/>
            <person name="Marra M.A."/>
            <person name="Bohlmann J."/>
        </authorList>
    </citation>
    <scope>NUCLEOTIDE SEQUENCE</scope>
    <source>
        <tissue evidence="2">Outer xylem</tissue>
    </source>
</reference>